<comment type="caution">
    <text evidence="2">The sequence shown here is derived from an EMBL/GenBank/DDBJ whole genome shotgun (WGS) entry which is preliminary data.</text>
</comment>
<protein>
    <submittedName>
        <fullName evidence="2">Uncharacterized protein</fullName>
    </submittedName>
</protein>
<feature type="chain" id="PRO_5020626981" evidence="1">
    <location>
        <begin position="35"/>
        <end position="66"/>
    </location>
</feature>
<keyword evidence="3" id="KW-1185">Reference proteome</keyword>
<dbReference type="PROSITE" id="PS51257">
    <property type="entry name" value="PROKAR_LIPOPROTEIN"/>
    <property type="match status" value="1"/>
</dbReference>
<evidence type="ECO:0000313" key="2">
    <source>
        <dbReference type="EMBL" id="THD06811.1"/>
    </source>
</evidence>
<evidence type="ECO:0000313" key="3">
    <source>
        <dbReference type="Proteomes" id="UP000306317"/>
    </source>
</evidence>
<proteinExistence type="predicted"/>
<dbReference type="OrthoDB" id="5959515at2"/>
<gene>
    <name evidence="2" type="ORF">B1991_10740</name>
</gene>
<reference evidence="2 3" key="1">
    <citation type="submission" date="2017-02" db="EMBL/GenBank/DDBJ databases">
        <title>Whole genome sequencing of Rhodanobacter lindaniclasticus DSM 17932.</title>
        <authorList>
            <person name="Kumar S."/>
            <person name="Patil P."/>
            <person name="Patil P.B."/>
        </authorList>
    </citation>
    <scope>NUCLEOTIDE SEQUENCE [LARGE SCALE GENOMIC DNA]</scope>
    <source>
        <strain evidence="2 3">DSM 17932</strain>
    </source>
</reference>
<accession>A0A4V3USH4</accession>
<dbReference type="RefSeq" id="WP_136258729.1">
    <property type="nucleotide sequence ID" value="NZ_MWIO01000030.1"/>
</dbReference>
<feature type="signal peptide" evidence="1">
    <location>
        <begin position="1"/>
        <end position="34"/>
    </location>
</feature>
<organism evidence="2 3">
    <name type="scientific">Rhodanobacter lindaniclasticus</name>
    <dbReference type="NCBI Taxonomy" id="75310"/>
    <lineage>
        <taxon>Bacteria</taxon>
        <taxon>Pseudomonadati</taxon>
        <taxon>Pseudomonadota</taxon>
        <taxon>Gammaproteobacteria</taxon>
        <taxon>Lysobacterales</taxon>
        <taxon>Rhodanobacteraceae</taxon>
        <taxon>Rhodanobacter</taxon>
    </lineage>
</organism>
<sequence length="66" mass="6750">MKFESIFLTMLFVACSSVCVLVMGAMLTASPSSAQLAKVRRAAPAVAVQVDCATPTAVETCGAPEA</sequence>
<dbReference type="AlphaFoldDB" id="A0A4V3USH4"/>
<keyword evidence="1" id="KW-0732">Signal</keyword>
<dbReference type="EMBL" id="MWIO01000030">
    <property type="protein sequence ID" value="THD06811.1"/>
    <property type="molecule type" value="Genomic_DNA"/>
</dbReference>
<name>A0A4V3USH4_9GAMM</name>
<dbReference type="Proteomes" id="UP000306317">
    <property type="component" value="Unassembled WGS sequence"/>
</dbReference>
<evidence type="ECO:0000256" key="1">
    <source>
        <dbReference type="SAM" id="SignalP"/>
    </source>
</evidence>